<evidence type="ECO:0000256" key="1">
    <source>
        <dbReference type="SAM" id="SignalP"/>
    </source>
</evidence>
<evidence type="ECO:0000313" key="2">
    <source>
        <dbReference type="EnsemblMetazoa" id="XP_016970558.2"/>
    </source>
</evidence>
<dbReference type="InterPro" id="IPR017946">
    <property type="entry name" value="PLC-like_Pdiesterase_TIM-brl"/>
</dbReference>
<reference evidence="2" key="2">
    <citation type="submission" date="2025-05" db="UniProtKB">
        <authorList>
            <consortium name="EnsemblMetazoa"/>
        </authorList>
    </citation>
    <scope>IDENTIFICATION</scope>
</reference>
<sequence length="453" mass="51660">MNKMKILVVPFLQSILLIGSLEAHCPVYLTVSLTGKTLQDTLLEINWGPYCYGPPQWVGIYAKDPTTSNFQPDFRIDGIANRTGKLITPIKLGKLHFPGGWNRQDASDQPATQYPAGKCLPHFVASYNGTELLTVDCLKIQPNWMAQIKDVNRLPLKDIFLPGTHASGAVFGSSNKSNSILVRDYLVVQQFDVWSQLVFGIRYLDFSIGYKNMNTENEADNFWIANENMLITPLVGILRDVCLFVKRSGEMIVLDFSSFPIGFYKHPEIYSSLYRLLRQELGYEAYRRNVTKDDHCANRNIREILQQDRHILILFPTQELPYPASESTMLCPPWQRFSTSFMNISQTLDYMQLLFSKKPDSPVRDDGWIFTAVRSMEQTLNTQKLETAKKRAAVLNPKVNQWLKGPWGNNANVVAMDYFSNTNIVDLAIQVNAHKAFVMANKDYINLDIFNLC</sequence>
<dbReference type="InterPro" id="IPR051057">
    <property type="entry name" value="PI-PLC_domain"/>
</dbReference>
<evidence type="ECO:0008006" key="4">
    <source>
        <dbReference type="Google" id="ProtNLM"/>
    </source>
</evidence>
<dbReference type="GeneID" id="108038273"/>
<protein>
    <recommendedName>
        <fullName evidence="4">PI-PLC X domain-containing protein 3</fullName>
    </recommendedName>
</protein>
<dbReference type="EnsemblMetazoa" id="XM_017115069.2">
    <property type="protein sequence ID" value="XP_016970558.2"/>
    <property type="gene ID" value="LOC108038273"/>
</dbReference>
<dbReference type="Gene3D" id="3.20.20.190">
    <property type="entry name" value="Phosphatidylinositol (PI) phosphodiesterase"/>
    <property type="match status" value="1"/>
</dbReference>
<evidence type="ECO:0000313" key="3">
    <source>
        <dbReference type="Proteomes" id="UP001652680"/>
    </source>
</evidence>
<dbReference type="PANTHER" id="PTHR13593:SF103">
    <property type="entry name" value="RE10370P"/>
    <property type="match status" value="1"/>
</dbReference>
<dbReference type="PANTHER" id="PTHR13593">
    <property type="match status" value="1"/>
</dbReference>
<reference evidence="3" key="1">
    <citation type="journal article" date="2021" name="Elife">
        <title>Highly contiguous assemblies of 101 drosophilid genomes.</title>
        <authorList>
            <person name="Kim B.Y."/>
            <person name="Wang J.R."/>
            <person name="Miller D.E."/>
            <person name="Barmina O."/>
            <person name="Delaney E."/>
            <person name="Thompson A."/>
            <person name="Comeault A.A."/>
            <person name="Peede D."/>
            <person name="D'Agostino E.R."/>
            <person name="Pelaez J."/>
            <person name="Aguilar J.M."/>
            <person name="Haji D."/>
            <person name="Matsunaga T."/>
            <person name="Armstrong E.E."/>
            <person name="Zych M."/>
            <person name="Ogawa Y."/>
            <person name="Stamenkovic-Radak M."/>
            <person name="Jelic M."/>
            <person name="Veselinovic M.S."/>
            <person name="Tanaskovic M."/>
            <person name="Eric P."/>
            <person name="Gao J.J."/>
            <person name="Katoh T.K."/>
            <person name="Toda M.J."/>
            <person name="Watabe H."/>
            <person name="Watada M."/>
            <person name="Davis J.S."/>
            <person name="Moyle L.C."/>
            <person name="Manoli G."/>
            <person name="Bertolini E."/>
            <person name="Kostal V."/>
            <person name="Hawley R.S."/>
            <person name="Takahashi A."/>
            <person name="Jones C.D."/>
            <person name="Price D.K."/>
            <person name="Whiteman N."/>
            <person name="Kopp A."/>
            <person name="Matute D.R."/>
            <person name="Petrov D.A."/>
        </authorList>
    </citation>
    <scope>NUCLEOTIDE SEQUENCE [LARGE SCALE GENOMIC DNA]</scope>
</reference>
<name>A0ABM5GW95_DRORH</name>
<feature type="signal peptide" evidence="1">
    <location>
        <begin position="1"/>
        <end position="23"/>
    </location>
</feature>
<keyword evidence="3" id="KW-1185">Reference proteome</keyword>
<accession>A0ABM5GW95</accession>
<proteinExistence type="predicted"/>
<dbReference type="SUPFAM" id="SSF51695">
    <property type="entry name" value="PLC-like phosphodiesterases"/>
    <property type="match status" value="1"/>
</dbReference>
<dbReference type="Proteomes" id="UP001652680">
    <property type="component" value="Unassembled WGS sequence"/>
</dbReference>
<keyword evidence="1" id="KW-0732">Signal</keyword>
<dbReference type="RefSeq" id="XP_016970558.2">
    <property type="nucleotide sequence ID" value="XM_017115069.2"/>
</dbReference>
<organism evidence="2 3">
    <name type="scientific">Drosophila rhopaloa</name>
    <name type="common">Fruit fly</name>
    <dbReference type="NCBI Taxonomy" id="1041015"/>
    <lineage>
        <taxon>Eukaryota</taxon>
        <taxon>Metazoa</taxon>
        <taxon>Ecdysozoa</taxon>
        <taxon>Arthropoda</taxon>
        <taxon>Hexapoda</taxon>
        <taxon>Insecta</taxon>
        <taxon>Pterygota</taxon>
        <taxon>Neoptera</taxon>
        <taxon>Endopterygota</taxon>
        <taxon>Diptera</taxon>
        <taxon>Brachycera</taxon>
        <taxon>Muscomorpha</taxon>
        <taxon>Ephydroidea</taxon>
        <taxon>Drosophilidae</taxon>
        <taxon>Drosophila</taxon>
        <taxon>Sophophora</taxon>
    </lineage>
</organism>
<feature type="chain" id="PRO_5046024136" description="PI-PLC X domain-containing protein 3" evidence="1">
    <location>
        <begin position="24"/>
        <end position="453"/>
    </location>
</feature>